<evidence type="ECO:0000313" key="2">
    <source>
        <dbReference type="Proteomes" id="UP001066276"/>
    </source>
</evidence>
<proteinExistence type="predicted"/>
<protein>
    <submittedName>
        <fullName evidence="1">Uncharacterized protein</fullName>
    </submittedName>
</protein>
<reference evidence="1" key="1">
    <citation type="journal article" date="2022" name="bioRxiv">
        <title>Sequencing and chromosome-scale assembly of the giantPleurodeles waltlgenome.</title>
        <authorList>
            <person name="Brown T."/>
            <person name="Elewa A."/>
            <person name="Iarovenko S."/>
            <person name="Subramanian E."/>
            <person name="Araus A.J."/>
            <person name="Petzold A."/>
            <person name="Susuki M."/>
            <person name="Suzuki K.-i.T."/>
            <person name="Hayashi T."/>
            <person name="Toyoda A."/>
            <person name="Oliveira C."/>
            <person name="Osipova E."/>
            <person name="Leigh N.D."/>
            <person name="Simon A."/>
            <person name="Yun M.H."/>
        </authorList>
    </citation>
    <scope>NUCLEOTIDE SEQUENCE</scope>
    <source>
        <strain evidence="1">20211129_DDA</strain>
        <tissue evidence="1">Liver</tissue>
    </source>
</reference>
<organism evidence="1 2">
    <name type="scientific">Pleurodeles waltl</name>
    <name type="common">Iberian ribbed newt</name>
    <dbReference type="NCBI Taxonomy" id="8319"/>
    <lineage>
        <taxon>Eukaryota</taxon>
        <taxon>Metazoa</taxon>
        <taxon>Chordata</taxon>
        <taxon>Craniata</taxon>
        <taxon>Vertebrata</taxon>
        <taxon>Euteleostomi</taxon>
        <taxon>Amphibia</taxon>
        <taxon>Batrachia</taxon>
        <taxon>Caudata</taxon>
        <taxon>Salamandroidea</taxon>
        <taxon>Salamandridae</taxon>
        <taxon>Pleurodelinae</taxon>
        <taxon>Pleurodeles</taxon>
    </lineage>
</organism>
<name>A0AAV7V700_PLEWA</name>
<dbReference type="AlphaFoldDB" id="A0AAV7V700"/>
<dbReference type="EMBL" id="JANPWB010000003">
    <property type="protein sequence ID" value="KAJ1197038.1"/>
    <property type="molecule type" value="Genomic_DNA"/>
</dbReference>
<gene>
    <name evidence="1" type="ORF">NDU88_000900</name>
</gene>
<dbReference type="Proteomes" id="UP001066276">
    <property type="component" value="Chromosome 2_1"/>
</dbReference>
<accession>A0AAV7V700</accession>
<keyword evidence="2" id="KW-1185">Reference proteome</keyword>
<sequence>MQSATRQIVVSASAPTISSVALQTQLTDPRATISQVPVPTTKGCDQQEVCLQASLDNAVTMQINTKRMLSMILDEIRDLNTLKAIKVAVLHVRLAKMEKKMSLFLERLNECRN</sequence>
<evidence type="ECO:0000313" key="1">
    <source>
        <dbReference type="EMBL" id="KAJ1197038.1"/>
    </source>
</evidence>
<comment type="caution">
    <text evidence="1">The sequence shown here is derived from an EMBL/GenBank/DDBJ whole genome shotgun (WGS) entry which is preliminary data.</text>
</comment>